<evidence type="ECO:0000256" key="4">
    <source>
        <dbReference type="ARBA" id="ARBA00022741"/>
    </source>
</evidence>
<dbReference type="NCBIfam" id="NF040873">
    <property type="entry name" value="AztA"/>
    <property type="match status" value="1"/>
</dbReference>
<protein>
    <submittedName>
        <fullName evidence="8">Manganese transport system ATP-asa protein</fullName>
    </submittedName>
</protein>
<comment type="similarity">
    <text evidence="1">Belongs to the ABC transporter superfamily.</text>
</comment>
<evidence type="ECO:0000256" key="1">
    <source>
        <dbReference type="ARBA" id="ARBA00005417"/>
    </source>
</evidence>
<proteinExistence type="inferred from homology"/>
<dbReference type="InterPro" id="IPR027417">
    <property type="entry name" value="P-loop_NTPase"/>
</dbReference>
<dbReference type="Gene3D" id="3.40.50.300">
    <property type="entry name" value="P-loop containing nucleotide triphosphate hydrolases"/>
    <property type="match status" value="1"/>
</dbReference>
<evidence type="ECO:0000313" key="9">
    <source>
        <dbReference type="Proteomes" id="UP001152876"/>
    </source>
</evidence>
<dbReference type="InterPro" id="IPR050153">
    <property type="entry name" value="Metal_Ion_Import_ABC"/>
</dbReference>
<dbReference type="InterPro" id="IPR003593">
    <property type="entry name" value="AAA+_ATPase"/>
</dbReference>
<dbReference type="Proteomes" id="UP001152876">
    <property type="component" value="Unassembled WGS sequence"/>
</dbReference>
<dbReference type="GO" id="GO:0016887">
    <property type="term" value="F:ATP hydrolysis activity"/>
    <property type="evidence" value="ECO:0007669"/>
    <property type="project" value="InterPro"/>
</dbReference>
<comment type="caution">
    <text evidence="8">The sequence shown here is derived from an EMBL/GenBank/DDBJ whole genome shotgun (WGS) entry which is preliminary data.</text>
</comment>
<dbReference type="CDD" id="cd03235">
    <property type="entry name" value="ABC_Metallic_Cations"/>
    <property type="match status" value="1"/>
</dbReference>
<dbReference type="AlphaFoldDB" id="A0A9X4NUR1"/>
<keyword evidence="9" id="KW-1185">Reference proteome</keyword>
<evidence type="ECO:0000259" key="7">
    <source>
        <dbReference type="PROSITE" id="PS50893"/>
    </source>
</evidence>
<keyword evidence="4" id="KW-0547">Nucleotide-binding</keyword>
<dbReference type="Pfam" id="PF00005">
    <property type="entry name" value="ABC_tran"/>
    <property type="match status" value="1"/>
</dbReference>
<dbReference type="InterPro" id="IPR047748">
    <property type="entry name" value="AztA-like"/>
</dbReference>
<dbReference type="PROSITE" id="PS50893">
    <property type="entry name" value="ABC_TRANSPORTER_2"/>
    <property type="match status" value="1"/>
</dbReference>
<dbReference type="PANTHER" id="PTHR42734:SF5">
    <property type="entry name" value="IRON TRANSPORT SYSTEM ATP-BINDING PROTEIN HI_0361-RELATED"/>
    <property type="match status" value="1"/>
</dbReference>
<dbReference type="PROSITE" id="PS00211">
    <property type="entry name" value="ABC_TRANSPORTER_1"/>
    <property type="match status" value="1"/>
</dbReference>
<reference evidence="8" key="1">
    <citation type="submission" date="2013-01" db="EMBL/GenBank/DDBJ databases">
        <title>Genome draft of Hydrogenophaga taeniospiralis 2K1.</title>
        <authorList>
            <person name="Gomila M."/>
            <person name="Lalucat J."/>
        </authorList>
    </citation>
    <scope>NUCLEOTIDE SEQUENCE</scope>
    <source>
        <strain evidence="8">CCUG 15921</strain>
    </source>
</reference>
<name>A0A9X4NUR1_9BURK</name>
<keyword evidence="3" id="KW-1003">Cell membrane</keyword>
<keyword evidence="2" id="KW-0813">Transport</keyword>
<dbReference type="RefSeq" id="WP_068173128.1">
    <property type="nucleotide sequence ID" value="NZ_AOGK01000040.1"/>
</dbReference>
<evidence type="ECO:0000256" key="5">
    <source>
        <dbReference type="ARBA" id="ARBA00022840"/>
    </source>
</evidence>
<sequence>MPPLSLASPAEPSAPALELRDLTLGYDRHPAVHHVSLRIAPGSLVALVGPNGAGKSTLIKALAGQLKPLSGELRGPARQRIAWLPQHSELDRSFPVALRDMVAMGLWHRVGALGRFTAEHRRLCDAALASVGLTGFEQRGLDTLSGGQLQRALFARLILQDAPVVLLDEPFAAVDNRTTDDLLALLHQWHRQGKTVVVVLHDLAQVRAHFPLTLLLARELVAWGPTAQVLTEPHWARAQRMQEPFDDDAPLCEAPPAEAARPHAHPAQGARA</sequence>
<evidence type="ECO:0000256" key="3">
    <source>
        <dbReference type="ARBA" id="ARBA00022475"/>
    </source>
</evidence>
<keyword evidence="3" id="KW-0472">Membrane</keyword>
<dbReference type="GO" id="GO:0005524">
    <property type="term" value="F:ATP binding"/>
    <property type="evidence" value="ECO:0007669"/>
    <property type="project" value="UniProtKB-KW"/>
</dbReference>
<feature type="domain" description="ABC transporter" evidence="7">
    <location>
        <begin position="17"/>
        <end position="242"/>
    </location>
</feature>
<accession>A0A9X4NUR1</accession>
<gene>
    <name evidence="8" type="ORF">H010_24477</name>
</gene>
<dbReference type="EMBL" id="AOGK01000040">
    <property type="protein sequence ID" value="MDG5978430.1"/>
    <property type="molecule type" value="Genomic_DNA"/>
</dbReference>
<dbReference type="InterPro" id="IPR003439">
    <property type="entry name" value="ABC_transporter-like_ATP-bd"/>
</dbReference>
<dbReference type="InterPro" id="IPR017871">
    <property type="entry name" value="ABC_transporter-like_CS"/>
</dbReference>
<dbReference type="OrthoDB" id="9806726at2"/>
<dbReference type="SMART" id="SM00382">
    <property type="entry name" value="AAA"/>
    <property type="match status" value="1"/>
</dbReference>
<dbReference type="SUPFAM" id="SSF52540">
    <property type="entry name" value="P-loop containing nucleoside triphosphate hydrolases"/>
    <property type="match status" value="1"/>
</dbReference>
<organism evidence="8 9">
    <name type="scientific">Hydrogenophaga taeniospiralis CCUG 15921</name>
    <dbReference type="NCBI Taxonomy" id="1281780"/>
    <lineage>
        <taxon>Bacteria</taxon>
        <taxon>Pseudomonadati</taxon>
        <taxon>Pseudomonadota</taxon>
        <taxon>Betaproteobacteria</taxon>
        <taxon>Burkholderiales</taxon>
        <taxon>Comamonadaceae</taxon>
        <taxon>Hydrogenophaga</taxon>
    </lineage>
</organism>
<feature type="region of interest" description="Disordered" evidence="6">
    <location>
        <begin position="246"/>
        <end position="272"/>
    </location>
</feature>
<evidence type="ECO:0000256" key="2">
    <source>
        <dbReference type="ARBA" id="ARBA00022448"/>
    </source>
</evidence>
<evidence type="ECO:0000256" key="6">
    <source>
        <dbReference type="SAM" id="MobiDB-lite"/>
    </source>
</evidence>
<keyword evidence="5" id="KW-0067">ATP-binding</keyword>
<evidence type="ECO:0000313" key="8">
    <source>
        <dbReference type="EMBL" id="MDG5978430.1"/>
    </source>
</evidence>
<dbReference type="PANTHER" id="PTHR42734">
    <property type="entry name" value="METAL TRANSPORT SYSTEM ATP-BINDING PROTEIN TM_0124-RELATED"/>
    <property type="match status" value="1"/>
</dbReference>